<reference evidence="1 2" key="1">
    <citation type="submission" date="2016-08" db="EMBL/GenBank/DDBJ databases">
        <authorList>
            <person name="Seilhamer J.J."/>
        </authorList>
    </citation>
    <scope>NUCLEOTIDE SEQUENCE [LARGE SCALE GENOMIC DNA]</scope>
    <source>
        <strain evidence="1 2">CCBAU 10071</strain>
    </source>
</reference>
<feature type="non-terminal residue" evidence="1">
    <location>
        <position position="1"/>
    </location>
</feature>
<gene>
    <name evidence="1" type="ORF">GA0061099_10831</name>
</gene>
<protein>
    <submittedName>
        <fullName evidence="1">AAA domain-containing protein</fullName>
    </submittedName>
</protein>
<name>A0A1C3XMV9_9BRAD</name>
<dbReference type="Proteomes" id="UP000183174">
    <property type="component" value="Unassembled WGS sequence"/>
</dbReference>
<accession>A0A1C3XMV9</accession>
<evidence type="ECO:0000313" key="2">
    <source>
        <dbReference type="Proteomes" id="UP000183174"/>
    </source>
</evidence>
<sequence>YSTAIAIATGGKVLGVDCEQGDVLQYSLEDNFRRAKSRINTPLPPKLGVPRPSLDRLTIRTAAPSMDRGSMKELTEWHSRAENPRLLIIDTHAKIKEQRKGNQDPYLSDDSAIVPLQKFSGEHGLTTILVTHLRKMEGSSGDPIEQVSGTTGITGAADMIVVLDRDEKGARLYGRGRDAEE</sequence>
<dbReference type="AlphaFoldDB" id="A0A1C3XMV9"/>
<dbReference type="Gene3D" id="3.40.50.300">
    <property type="entry name" value="P-loop containing nucleotide triphosphate hydrolases"/>
    <property type="match status" value="1"/>
</dbReference>
<organism evidence="1 2">
    <name type="scientific">Bradyrhizobium yuanmingense</name>
    <dbReference type="NCBI Taxonomy" id="108015"/>
    <lineage>
        <taxon>Bacteria</taxon>
        <taxon>Pseudomonadati</taxon>
        <taxon>Pseudomonadota</taxon>
        <taxon>Alphaproteobacteria</taxon>
        <taxon>Hyphomicrobiales</taxon>
        <taxon>Nitrobacteraceae</taxon>
        <taxon>Bradyrhizobium</taxon>
    </lineage>
</organism>
<dbReference type="InterPro" id="IPR027417">
    <property type="entry name" value="P-loop_NTPase"/>
</dbReference>
<proteinExistence type="predicted"/>
<evidence type="ECO:0000313" key="1">
    <source>
        <dbReference type="EMBL" id="SCB53621.1"/>
    </source>
</evidence>
<dbReference type="Pfam" id="PF13481">
    <property type="entry name" value="AAA_25"/>
    <property type="match status" value="1"/>
</dbReference>
<dbReference type="EMBL" id="FMAE01000083">
    <property type="protein sequence ID" value="SCB53621.1"/>
    <property type="molecule type" value="Genomic_DNA"/>
</dbReference>
<dbReference type="SUPFAM" id="SSF52540">
    <property type="entry name" value="P-loop containing nucleoside triphosphate hydrolases"/>
    <property type="match status" value="1"/>
</dbReference>
<dbReference type="RefSeq" id="WP_145793762.1">
    <property type="nucleotide sequence ID" value="NZ_FMAE01000083.1"/>
</dbReference>